<name>A0A375GCM1_9BURK</name>
<dbReference type="GO" id="GO:0015562">
    <property type="term" value="F:efflux transmembrane transporter activity"/>
    <property type="evidence" value="ECO:0007669"/>
    <property type="project" value="InterPro"/>
</dbReference>
<evidence type="ECO:0000256" key="1">
    <source>
        <dbReference type="ARBA" id="ARBA00007613"/>
    </source>
</evidence>
<dbReference type="SUPFAM" id="SSF56954">
    <property type="entry name" value="Outer membrane efflux proteins (OEP)"/>
    <property type="match status" value="1"/>
</dbReference>
<reference evidence="3" key="1">
    <citation type="submission" date="2018-01" db="EMBL/GenBank/DDBJ databases">
        <authorList>
            <person name="Clerissi C."/>
        </authorList>
    </citation>
    <scope>NUCLEOTIDE SEQUENCE</scope>
    <source>
        <strain evidence="3">Cupriavidus oxalaticus LMG 2235</strain>
    </source>
</reference>
<evidence type="ECO:0000313" key="3">
    <source>
        <dbReference type="EMBL" id="SPC17762.1"/>
    </source>
</evidence>
<keyword evidence="2" id="KW-0175">Coiled coil</keyword>
<comment type="similarity">
    <text evidence="1">Belongs to the outer membrane factor (OMF) (TC 1.B.17) family.</text>
</comment>
<dbReference type="Proteomes" id="UP000256862">
    <property type="component" value="Plasmid CO2235_mp"/>
</dbReference>
<dbReference type="InterPro" id="IPR003423">
    <property type="entry name" value="OMP_efflux"/>
</dbReference>
<dbReference type="InterPro" id="IPR010131">
    <property type="entry name" value="MdtP/NodT-like"/>
</dbReference>
<dbReference type="AlphaFoldDB" id="A0A375GCM1"/>
<protein>
    <submittedName>
        <fullName evidence="3">Cation/multidrug efflux system outer membrane porin</fullName>
    </submittedName>
</protein>
<evidence type="ECO:0000256" key="2">
    <source>
        <dbReference type="SAM" id="Coils"/>
    </source>
</evidence>
<gene>
    <name evidence="3" type="primary">acrC</name>
    <name evidence="3" type="ORF">CO2235_MP10163</name>
</gene>
<dbReference type="Pfam" id="PF02321">
    <property type="entry name" value="OEP"/>
    <property type="match status" value="2"/>
</dbReference>
<dbReference type="PANTHER" id="PTHR30203:SF30">
    <property type="entry name" value="OUTER MEMBRANE PROTEIN-RELATED"/>
    <property type="match status" value="1"/>
</dbReference>
<sequence>MKIHPSVHRLADTVVYRRPPTANRQPLSNRARLTVPVVFTRAAAGTLLLLGVLARPAASIAAEPQPSADTADAAAPCTPPPAGAALTLAQARLDALRCNRTIMAARRGVEASQADVQIASQRPNPVLSLGVENINPHAGVGAGNLRSKTVDSTLRVDQLIETANKGNLRVDAARKASAAAGEAVQAVVAQQTALVEQAFFEALVSQERVAVLRETLALYERTRQASETRLKAGDVARADVNKLQLDVLRAQSDMRQAMTDHYSDKAALAQAMGVPGTLSDNRLVADWPALDTPAPQPDPYLLEHRPDVTAAEARLAAAAASRDLARAGRVPDVTIGAQAEHYPVSPTNSYGSGNSFGVFLSIPLFVRHRNGGEARRAEVDYYAALDDRNRVMLEAGNEIDRLRSQLDTARQSLRQMRDEVLPAAESVAGSAEFAYSKGATGVLDLLDARRALRQTRLDAVEAQGAYAKALSAYRAALQTSKTSKTSATTGAPVASQVP</sequence>
<feature type="coiled-coil region" evidence="2">
    <location>
        <begin position="392"/>
        <end position="419"/>
    </location>
</feature>
<dbReference type="PANTHER" id="PTHR30203">
    <property type="entry name" value="OUTER MEMBRANE CATION EFFLUX PROTEIN"/>
    <property type="match status" value="1"/>
</dbReference>
<dbReference type="Gene3D" id="1.20.1600.10">
    <property type="entry name" value="Outer membrane efflux proteins (OEP)"/>
    <property type="match status" value="1"/>
</dbReference>
<dbReference type="EMBL" id="OGUS01000132">
    <property type="protein sequence ID" value="SPC17762.1"/>
    <property type="molecule type" value="Genomic_DNA"/>
</dbReference>
<proteinExistence type="inferred from homology"/>
<organism evidence="3">
    <name type="scientific">Cupriavidus oxalaticus</name>
    <dbReference type="NCBI Taxonomy" id="96344"/>
    <lineage>
        <taxon>Bacteria</taxon>
        <taxon>Pseudomonadati</taxon>
        <taxon>Pseudomonadota</taxon>
        <taxon>Betaproteobacteria</taxon>
        <taxon>Burkholderiales</taxon>
        <taxon>Burkholderiaceae</taxon>
        <taxon>Cupriavidus</taxon>
    </lineage>
</organism>
<comment type="caution">
    <text evidence="3">The sequence shown here is derived from an EMBL/GenBank/DDBJ whole genome shotgun (WGS) entry which is preliminary data.</text>
</comment>
<accession>A0A375GCM1</accession>